<gene>
    <name evidence="1" type="ORF">MCOR_11207</name>
</gene>
<organism evidence="1 2">
    <name type="scientific">Mytilus coruscus</name>
    <name type="common">Sea mussel</name>
    <dbReference type="NCBI Taxonomy" id="42192"/>
    <lineage>
        <taxon>Eukaryota</taxon>
        <taxon>Metazoa</taxon>
        <taxon>Spiralia</taxon>
        <taxon>Lophotrochozoa</taxon>
        <taxon>Mollusca</taxon>
        <taxon>Bivalvia</taxon>
        <taxon>Autobranchia</taxon>
        <taxon>Pteriomorphia</taxon>
        <taxon>Mytilida</taxon>
        <taxon>Mytiloidea</taxon>
        <taxon>Mytilidae</taxon>
        <taxon>Mytilinae</taxon>
        <taxon>Mytilus</taxon>
    </lineage>
</organism>
<proteinExistence type="predicted"/>
<dbReference type="OrthoDB" id="10572647at2759"/>
<dbReference type="AlphaFoldDB" id="A0A6J8ATA5"/>
<protein>
    <submittedName>
        <fullName evidence="1">Uncharacterized protein</fullName>
    </submittedName>
</protein>
<name>A0A6J8ATA5_MYTCO</name>
<evidence type="ECO:0000313" key="2">
    <source>
        <dbReference type="Proteomes" id="UP000507470"/>
    </source>
</evidence>
<reference evidence="1 2" key="1">
    <citation type="submission" date="2020-06" db="EMBL/GenBank/DDBJ databases">
        <authorList>
            <person name="Li R."/>
            <person name="Bekaert M."/>
        </authorList>
    </citation>
    <scope>NUCLEOTIDE SEQUENCE [LARGE SCALE GENOMIC DNA]</scope>
    <source>
        <strain evidence="2">wild</strain>
    </source>
</reference>
<dbReference type="Proteomes" id="UP000507470">
    <property type="component" value="Unassembled WGS sequence"/>
</dbReference>
<accession>A0A6J8ATA5</accession>
<evidence type="ECO:0000313" key="1">
    <source>
        <dbReference type="EMBL" id="CAC5373458.1"/>
    </source>
</evidence>
<dbReference type="EMBL" id="CACVKT020001897">
    <property type="protein sequence ID" value="CAC5373458.1"/>
    <property type="molecule type" value="Genomic_DNA"/>
</dbReference>
<keyword evidence="2" id="KW-1185">Reference proteome</keyword>
<sequence>MFLDNTQQSNLDKASNDEHVIICVYMPTRGGNVTIEDFKTVLDELSEMIEKYLPTSDIIIGDFKEVPVFESVENIEKILTSFSNITTAKSLCPKRKKRFKRKREWTPEMTEIVKVGTIHYWKWKNEGNKNNKTSINYIRMKEQKKKLRSAQRRLAAEKRENAYTKIMELNEKKINNFLH</sequence>